<dbReference type="EMBL" id="JBEAFC010000007">
    <property type="protein sequence ID" value="KAL1547795.1"/>
    <property type="molecule type" value="Genomic_DNA"/>
</dbReference>
<sequence>MSTCILSLKTLTPHTTLKSAPLRRRRYCHATTASPPPTQHLQMLGQSLLPNVVVLESHFTPPTTKYEIDHSPRLGTGFFLHPTLIATSIHAVACLSPSLRAQIARTLAFTHRGAVMLTTPLALDFARGIALLQVVEQSEETPPACSRGCKLTDSPPQKDSVLLAVARHQSLGLAMMVGNVRGERSVGAKAPWPLDDGAGWIEHGWFGVGIGDPEPGRCGELREVSVARIMGSPLFNMEGEVVGVASWEVKDEADRFSVGFAAPASSLRAVAEYVKTKGREDPIVMDSWVDGHVFYGEGHC</sequence>
<dbReference type="Pfam" id="PF13365">
    <property type="entry name" value="Trypsin_2"/>
    <property type="match status" value="1"/>
</dbReference>
<dbReference type="AlphaFoldDB" id="A0ABD1GUH6"/>
<comment type="caution">
    <text evidence="1">The sequence shown here is derived from an EMBL/GenBank/DDBJ whole genome shotgun (WGS) entry which is preliminary data.</text>
</comment>
<dbReference type="Gene3D" id="2.40.10.10">
    <property type="entry name" value="Trypsin-like serine proteases"/>
    <property type="match status" value="1"/>
</dbReference>
<protein>
    <submittedName>
        <fullName evidence="1">Uncharacterized protein</fullName>
    </submittedName>
</protein>
<organism evidence="1 2">
    <name type="scientific">Salvia divinorum</name>
    <name type="common">Maria pastora</name>
    <name type="synonym">Diviner's sage</name>
    <dbReference type="NCBI Taxonomy" id="28513"/>
    <lineage>
        <taxon>Eukaryota</taxon>
        <taxon>Viridiplantae</taxon>
        <taxon>Streptophyta</taxon>
        <taxon>Embryophyta</taxon>
        <taxon>Tracheophyta</taxon>
        <taxon>Spermatophyta</taxon>
        <taxon>Magnoliopsida</taxon>
        <taxon>eudicotyledons</taxon>
        <taxon>Gunneridae</taxon>
        <taxon>Pentapetalae</taxon>
        <taxon>asterids</taxon>
        <taxon>lamiids</taxon>
        <taxon>Lamiales</taxon>
        <taxon>Lamiaceae</taxon>
        <taxon>Nepetoideae</taxon>
        <taxon>Mentheae</taxon>
        <taxon>Salviinae</taxon>
        <taxon>Salvia</taxon>
        <taxon>Salvia subgen. Calosphace</taxon>
    </lineage>
</organism>
<accession>A0ABD1GUH6</accession>
<proteinExistence type="predicted"/>
<dbReference type="InterPro" id="IPR043504">
    <property type="entry name" value="Peptidase_S1_PA_chymotrypsin"/>
</dbReference>
<evidence type="ECO:0000313" key="1">
    <source>
        <dbReference type="EMBL" id="KAL1547795.1"/>
    </source>
</evidence>
<dbReference type="Proteomes" id="UP001567538">
    <property type="component" value="Unassembled WGS sequence"/>
</dbReference>
<name>A0ABD1GUH6_SALDI</name>
<dbReference type="SUPFAM" id="SSF50494">
    <property type="entry name" value="Trypsin-like serine proteases"/>
    <property type="match status" value="1"/>
</dbReference>
<reference evidence="1 2" key="1">
    <citation type="submission" date="2024-06" db="EMBL/GenBank/DDBJ databases">
        <title>A chromosome level genome sequence of Diviner's sage (Salvia divinorum).</title>
        <authorList>
            <person name="Ford S.A."/>
            <person name="Ro D.-K."/>
            <person name="Ness R.W."/>
            <person name="Phillips M.A."/>
        </authorList>
    </citation>
    <scope>NUCLEOTIDE SEQUENCE [LARGE SCALE GENOMIC DNA]</scope>
    <source>
        <strain evidence="1">SAF-2024a</strain>
        <tissue evidence="1">Leaf</tissue>
    </source>
</reference>
<evidence type="ECO:0000313" key="2">
    <source>
        <dbReference type="Proteomes" id="UP001567538"/>
    </source>
</evidence>
<dbReference type="InterPro" id="IPR009003">
    <property type="entry name" value="Peptidase_S1_PA"/>
</dbReference>
<gene>
    <name evidence="1" type="ORF">AAHA92_16108</name>
</gene>
<keyword evidence="2" id="KW-1185">Reference proteome</keyword>